<proteinExistence type="predicted"/>
<accession>A0A6I9TM60</accession>
<dbReference type="AlphaFoldDB" id="A0A6I9TM60"/>
<dbReference type="GeneID" id="105164951"/>
<dbReference type="Proteomes" id="UP000504604">
    <property type="component" value="Linkage group LG6"/>
</dbReference>
<dbReference type="InParanoid" id="A0A6I9TM60"/>
<dbReference type="RefSeq" id="XP_011082104.1">
    <property type="nucleotide sequence ID" value="XM_011083802.2"/>
</dbReference>
<dbReference type="KEGG" id="sind:105164951"/>
<gene>
    <name evidence="2" type="primary">LOC105164951</name>
</gene>
<protein>
    <submittedName>
        <fullName evidence="2">Uncharacterized protein LOC105164951</fullName>
    </submittedName>
</protein>
<organism evidence="1 2">
    <name type="scientific">Sesamum indicum</name>
    <name type="common">Oriental sesame</name>
    <name type="synonym">Sesamum orientale</name>
    <dbReference type="NCBI Taxonomy" id="4182"/>
    <lineage>
        <taxon>Eukaryota</taxon>
        <taxon>Viridiplantae</taxon>
        <taxon>Streptophyta</taxon>
        <taxon>Embryophyta</taxon>
        <taxon>Tracheophyta</taxon>
        <taxon>Spermatophyta</taxon>
        <taxon>Magnoliopsida</taxon>
        <taxon>eudicotyledons</taxon>
        <taxon>Gunneridae</taxon>
        <taxon>Pentapetalae</taxon>
        <taxon>asterids</taxon>
        <taxon>lamiids</taxon>
        <taxon>Lamiales</taxon>
        <taxon>Pedaliaceae</taxon>
        <taxon>Sesamum</taxon>
    </lineage>
</organism>
<reference evidence="2" key="1">
    <citation type="submission" date="2025-08" db="UniProtKB">
        <authorList>
            <consortium name="RefSeq"/>
        </authorList>
    </citation>
    <scope>IDENTIFICATION</scope>
</reference>
<evidence type="ECO:0000313" key="1">
    <source>
        <dbReference type="Proteomes" id="UP000504604"/>
    </source>
</evidence>
<evidence type="ECO:0000313" key="2">
    <source>
        <dbReference type="RefSeq" id="XP_011082104.1"/>
    </source>
</evidence>
<keyword evidence="1" id="KW-1185">Reference proteome</keyword>
<name>A0A6I9TM60_SESIN</name>
<sequence>MLNSIPTKITASVTVACVGQPKVFRGKMGCIKVYNSTKSPLTIRDHYVLTATPKSGYDGALRYSIAAGDIKKIPIDDFLEKAARNRKPQEIHVNVGGETHLVWEHEEFISNEGKEVILKMGGDGVLHSSFVAPGGISALRTEKKTMPQWIRNIFSFPSAGANVESPVAELGLMSAGALEAGIAVSGAELC</sequence>